<evidence type="ECO:0000313" key="3">
    <source>
        <dbReference type="Proteomes" id="UP000007113"/>
    </source>
</evidence>
<protein>
    <submittedName>
        <fullName evidence="2">Plasmid stabilization system</fullName>
    </submittedName>
</protein>
<dbReference type="Gene3D" id="3.30.2310.20">
    <property type="entry name" value="RelE-like"/>
    <property type="match status" value="1"/>
</dbReference>
<organism evidence="2 3">
    <name type="scientific">Granulicella mallensis (strain ATCC BAA-1857 / DSM 23137 / MP5ACTX8)</name>
    <dbReference type="NCBI Taxonomy" id="682795"/>
    <lineage>
        <taxon>Bacteria</taxon>
        <taxon>Pseudomonadati</taxon>
        <taxon>Acidobacteriota</taxon>
        <taxon>Terriglobia</taxon>
        <taxon>Terriglobales</taxon>
        <taxon>Acidobacteriaceae</taxon>
        <taxon>Granulicella</taxon>
    </lineage>
</organism>
<dbReference type="EMBL" id="CP003130">
    <property type="protein sequence ID" value="AEU38977.1"/>
    <property type="molecule type" value="Genomic_DNA"/>
</dbReference>
<dbReference type="eggNOG" id="COG3668">
    <property type="taxonomic scope" value="Bacteria"/>
</dbReference>
<keyword evidence="1" id="KW-1277">Toxin-antitoxin system</keyword>
<keyword evidence="3" id="KW-1185">Reference proteome</keyword>
<dbReference type="RefSeq" id="WP_014267848.1">
    <property type="nucleotide sequence ID" value="NC_016631.1"/>
</dbReference>
<dbReference type="InterPro" id="IPR007712">
    <property type="entry name" value="RelE/ParE_toxin"/>
</dbReference>
<sequence>MHVEYSLDIEEDLDEIAAYIAADNPRRAVSFIREIRAEIDRIGQRPLMYQLRPDVGEDARLAVVGRYVILFWIDGDVVRIERVVQGNRFLPVLF</sequence>
<dbReference type="InterPro" id="IPR035093">
    <property type="entry name" value="RelE/ParE_toxin_dom_sf"/>
</dbReference>
<dbReference type="KEGG" id="gma:AciX8_4708"/>
<dbReference type="OrthoDB" id="122484at2"/>
<accession>G8NXI2</accession>
<name>G8NXI2_GRAMM</name>
<dbReference type="Proteomes" id="UP000007113">
    <property type="component" value="Chromosome"/>
</dbReference>
<dbReference type="STRING" id="682795.AciX8_4708"/>
<reference evidence="2 3" key="1">
    <citation type="submission" date="2011-11" db="EMBL/GenBank/DDBJ databases">
        <title>Complete sequence of Granulicella mallensis MP5ACTX8.</title>
        <authorList>
            <consortium name="US DOE Joint Genome Institute"/>
            <person name="Lucas S."/>
            <person name="Copeland A."/>
            <person name="Lapidus A."/>
            <person name="Cheng J.-F."/>
            <person name="Goodwin L."/>
            <person name="Pitluck S."/>
            <person name="Peters L."/>
            <person name="Lu M."/>
            <person name="Detter J.C."/>
            <person name="Han C."/>
            <person name="Tapia R."/>
            <person name="Land M."/>
            <person name="Hauser L."/>
            <person name="Kyrpides N."/>
            <person name="Ivanova N."/>
            <person name="Mikhailova N."/>
            <person name="Pagani I."/>
            <person name="Rawat S."/>
            <person name="Mannisto M."/>
            <person name="Haggblom M."/>
            <person name="Woyke T."/>
        </authorList>
    </citation>
    <scope>NUCLEOTIDE SEQUENCE [LARGE SCALE GENOMIC DNA]</scope>
    <source>
        <strain evidence="3">ATCC BAA-1857 / DSM 23137 / MP5ACTX8</strain>
    </source>
</reference>
<proteinExistence type="predicted"/>
<evidence type="ECO:0000256" key="1">
    <source>
        <dbReference type="ARBA" id="ARBA00022649"/>
    </source>
</evidence>
<evidence type="ECO:0000313" key="2">
    <source>
        <dbReference type="EMBL" id="AEU38977.1"/>
    </source>
</evidence>
<dbReference type="AlphaFoldDB" id="G8NXI2"/>
<gene>
    <name evidence="2" type="ordered locus">AciX8_4708</name>
</gene>
<dbReference type="HOGENOM" id="CLU_147162_10_3_0"/>
<dbReference type="Pfam" id="PF05016">
    <property type="entry name" value="ParE_toxin"/>
    <property type="match status" value="1"/>
</dbReference>